<accession>A0A833J8X5</accession>
<gene>
    <name evidence="1" type="ORF">F8B43_0981</name>
</gene>
<evidence type="ECO:0000313" key="2">
    <source>
        <dbReference type="Proteomes" id="UP000469949"/>
    </source>
</evidence>
<organism evidence="1 2">
    <name type="scientific">Methylorubrum populi</name>
    <dbReference type="NCBI Taxonomy" id="223967"/>
    <lineage>
        <taxon>Bacteria</taxon>
        <taxon>Pseudomonadati</taxon>
        <taxon>Pseudomonadota</taxon>
        <taxon>Alphaproteobacteria</taxon>
        <taxon>Hyphomicrobiales</taxon>
        <taxon>Methylobacteriaceae</taxon>
        <taxon>Methylorubrum</taxon>
    </lineage>
</organism>
<dbReference type="AlphaFoldDB" id="A0A833J8X5"/>
<evidence type="ECO:0000313" key="1">
    <source>
        <dbReference type="EMBL" id="KAB7786627.1"/>
    </source>
</evidence>
<sequence>MAQTAFDHALADLAEAFGHYSEAELQTFLDATPTEPRIAAYPIGSVMPDWLSASSPALRETSAAIQAARA</sequence>
<comment type="caution">
    <text evidence="1">The sequence shown here is derived from an EMBL/GenBank/DDBJ whole genome shotgun (WGS) entry which is preliminary data.</text>
</comment>
<dbReference type="EMBL" id="WEKV01000006">
    <property type="protein sequence ID" value="KAB7786627.1"/>
    <property type="molecule type" value="Genomic_DNA"/>
</dbReference>
<dbReference type="Proteomes" id="UP000469949">
    <property type="component" value="Unassembled WGS sequence"/>
</dbReference>
<protein>
    <submittedName>
        <fullName evidence="1">Uncharacterized protein</fullName>
    </submittedName>
</protein>
<reference evidence="1 2" key="1">
    <citation type="submission" date="2019-10" db="EMBL/GenBank/DDBJ databases">
        <title>Draft Genome Sequence of the Caffeine Degrading Methylotroph Methylorubrum populi PINKEL.</title>
        <authorList>
            <person name="Dawson S.C."/>
            <person name="Zhang X."/>
            <person name="Wright M.E."/>
            <person name="Sharma G."/>
            <person name="Langner J.T."/>
            <person name="Ditty J.L."/>
            <person name="Subuyuj G.A."/>
        </authorList>
    </citation>
    <scope>NUCLEOTIDE SEQUENCE [LARGE SCALE GENOMIC DNA]</scope>
    <source>
        <strain evidence="1 2">Pinkel</strain>
    </source>
</reference>
<dbReference type="RefSeq" id="WP_152276181.1">
    <property type="nucleotide sequence ID" value="NZ_WEKV01000006.1"/>
</dbReference>
<proteinExistence type="predicted"/>
<name>A0A833J8X5_9HYPH</name>